<organism evidence="2 3">
    <name type="scientific">Metabacillus sediminilitoris</name>
    <dbReference type="NCBI Taxonomy" id="2567941"/>
    <lineage>
        <taxon>Bacteria</taxon>
        <taxon>Bacillati</taxon>
        <taxon>Bacillota</taxon>
        <taxon>Bacilli</taxon>
        <taxon>Bacillales</taxon>
        <taxon>Bacillaceae</taxon>
        <taxon>Metabacillus</taxon>
    </lineage>
</organism>
<dbReference type="Pfam" id="PF00403">
    <property type="entry name" value="HMA"/>
    <property type="match status" value="1"/>
</dbReference>
<dbReference type="SUPFAM" id="SSF55008">
    <property type="entry name" value="HMA, heavy metal-associated domain"/>
    <property type="match status" value="1"/>
</dbReference>
<evidence type="ECO:0000313" key="3">
    <source>
        <dbReference type="Proteomes" id="UP000310334"/>
    </source>
</evidence>
<evidence type="ECO:0000259" key="1">
    <source>
        <dbReference type="PROSITE" id="PS50846"/>
    </source>
</evidence>
<dbReference type="InterPro" id="IPR006121">
    <property type="entry name" value="HMA_dom"/>
</dbReference>
<sequence>MQEITLFIKEATKEQPIQTLETILMQMNGIDRALVDIDDGEVKIIYDETQVGHEKIKNRIQQHGLHLLE</sequence>
<dbReference type="Proteomes" id="UP000310334">
    <property type="component" value="Unassembled WGS sequence"/>
</dbReference>
<gene>
    <name evidence="2" type="ORF">E6W99_13545</name>
</gene>
<dbReference type="OrthoDB" id="2428971at2"/>
<proteinExistence type="predicted"/>
<dbReference type="RefSeq" id="WP_136354711.1">
    <property type="nucleotide sequence ID" value="NZ_CP046266.1"/>
</dbReference>
<accession>A0A4S4C1E6</accession>
<dbReference type="InterPro" id="IPR036163">
    <property type="entry name" value="HMA_dom_sf"/>
</dbReference>
<protein>
    <recommendedName>
        <fullName evidence="1">HMA domain-containing protein</fullName>
    </recommendedName>
</protein>
<evidence type="ECO:0000313" key="2">
    <source>
        <dbReference type="EMBL" id="THF79358.1"/>
    </source>
</evidence>
<dbReference type="GO" id="GO:0046872">
    <property type="term" value="F:metal ion binding"/>
    <property type="evidence" value="ECO:0007669"/>
    <property type="project" value="InterPro"/>
</dbReference>
<comment type="caution">
    <text evidence="2">The sequence shown here is derived from an EMBL/GenBank/DDBJ whole genome shotgun (WGS) entry which is preliminary data.</text>
</comment>
<keyword evidence="3" id="KW-1185">Reference proteome</keyword>
<dbReference type="Gene3D" id="3.30.70.100">
    <property type="match status" value="1"/>
</dbReference>
<dbReference type="PROSITE" id="PS50846">
    <property type="entry name" value="HMA_2"/>
    <property type="match status" value="1"/>
</dbReference>
<name>A0A4S4C1E6_9BACI</name>
<feature type="domain" description="HMA" evidence="1">
    <location>
        <begin position="2"/>
        <end position="68"/>
    </location>
</feature>
<reference evidence="2 3" key="1">
    <citation type="submission" date="2019-04" db="EMBL/GenBank/DDBJ databases">
        <title>Bacillus sediminilitoris sp. nov., isolated from a tidal flat sediment on the East China Sea.</title>
        <authorList>
            <person name="Wei Y."/>
            <person name="Mao H."/>
            <person name="Fang J."/>
        </authorList>
    </citation>
    <scope>NUCLEOTIDE SEQUENCE [LARGE SCALE GENOMIC DNA]</scope>
    <source>
        <strain evidence="2 3">DSL-17</strain>
    </source>
</reference>
<dbReference type="AlphaFoldDB" id="A0A4S4C1E6"/>
<dbReference type="EMBL" id="SSNT01000009">
    <property type="protein sequence ID" value="THF79358.1"/>
    <property type="molecule type" value="Genomic_DNA"/>
</dbReference>